<organism evidence="1">
    <name type="scientific">marine sediment metagenome</name>
    <dbReference type="NCBI Taxonomy" id="412755"/>
    <lineage>
        <taxon>unclassified sequences</taxon>
        <taxon>metagenomes</taxon>
        <taxon>ecological metagenomes</taxon>
    </lineage>
</organism>
<reference evidence="1" key="1">
    <citation type="journal article" date="2015" name="Nature">
        <title>Complex archaea that bridge the gap between prokaryotes and eukaryotes.</title>
        <authorList>
            <person name="Spang A."/>
            <person name="Saw J.H."/>
            <person name="Jorgensen S.L."/>
            <person name="Zaremba-Niedzwiedzka K."/>
            <person name="Martijn J."/>
            <person name="Lind A.E."/>
            <person name="van Eijk R."/>
            <person name="Schleper C."/>
            <person name="Guy L."/>
            <person name="Ettema T.J."/>
        </authorList>
    </citation>
    <scope>NUCLEOTIDE SEQUENCE</scope>
</reference>
<evidence type="ECO:0000313" key="1">
    <source>
        <dbReference type="EMBL" id="KKK59788.1"/>
    </source>
</evidence>
<comment type="caution">
    <text evidence="1">The sequence shown here is derived from an EMBL/GenBank/DDBJ whole genome shotgun (WGS) entry which is preliminary data.</text>
</comment>
<gene>
    <name evidence="1" type="ORF">LCGC14_3030830</name>
</gene>
<dbReference type="EMBL" id="LAZR01063290">
    <property type="protein sequence ID" value="KKK59788.1"/>
    <property type="molecule type" value="Genomic_DNA"/>
</dbReference>
<dbReference type="AlphaFoldDB" id="A0A0F8WSS7"/>
<proteinExistence type="predicted"/>
<protein>
    <submittedName>
        <fullName evidence="1">Uncharacterized protein</fullName>
    </submittedName>
</protein>
<feature type="non-terminal residue" evidence="1">
    <location>
        <position position="28"/>
    </location>
</feature>
<accession>A0A0F8WSS7</accession>
<sequence length="28" mass="3499">MVKKKSKEKPEVIWKSKFDYMCPNWRIV</sequence>
<name>A0A0F8WSS7_9ZZZZ</name>